<dbReference type="GO" id="GO:0003677">
    <property type="term" value="F:DNA binding"/>
    <property type="evidence" value="ECO:0007669"/>
    <property type="project" value="UniProtKB-UniRule"/>
</dbReference>
<dbReference type="GO" id="GO:0006355">
    <property type="term" value="P:regulation of DNA-templated transcription"/>
    <property type="evidence" value="ECO:0007669"/>
    <property type="project" value="InterPro"/>
</dbReference>
<evidence type="ECO:0000256" key="2">
    <source>
        <dbReference type="PROSITE-ProRule" id="PRU01091"/>
    </source>
</evidence>
<accession>A0A6M8MSK1</accession>
<dbReference type="GO" id="GO:0016887">
    <property type="term" value="F:ATP hydrolysis activity"/>
    <property type="evidence" value="ECO:0007669"/>
    <property type="project" value="InterPro"/>
</dbReference>
<dbReference type="Pfam" id="PF00486">
    <property type="entry name" value="Trans_reg_C"/>
    <property type="match status" value="1"/>
</dbReference>
<reference evidence="5" key="1">
    <citation type="submission" date="2019-12" db="EMBL/GenBank/DDBJ databases">
        <title>Endophytic bacteria associated with Panax ginseng seedlings.</title>
        <authorList>
            <person name="Park J.M."/>
            <person name="Shin R."/>
            <person name="Jo S.H."/>
        </authorList>
    </citation>
    <scope>NUCLEOTIDE SEQUENCE [LARGE SCALE GENOMIC DNA]</scope>
    <source>
        <strain evidence="5">PgKB30</strain>
    </source>
</reference>
<dbReference type="InterPro" id="IPR001867">
    <property type="entry name" value="OmpR/PhoB-type_DNA-bd"/>
</dbReference>
<dbReference type="SMART" id="SM00862">
    <property type="entry name" value="Trans_reg_C"/>
    <property type="match status" value="1"/>
</dbReference>
<dbReference type="KEGG" id="pgg:FX982_04195"/>
<dbReference type="CDD" id="cd00383">
    <property type="entry name" value="trans_reg_C"/>
    <property type="match status" value="1"/>
</dbReference>
<name>A0A6M8MSK1_9PSED</name>
<dbReference type="EMBL" id="CP053746">
    <property type="protein sequence ID" value="QKF53202.1"/>
    <property type="molecule type" value="Genomic_DNA"/>
</dbReference>
<organism evidence="4 5">
    <name type="scientific">Pseudomonas graminis</name>
    <dbReference type="NCBI Taxonomy" id="158627"/>
    <lineage>
        <taxon>Bacteria</taxon>
        <taxon>Pseudomonadati</taxon>
        <taxon>Pseudomonadota</taxon>
        <taxon>Gammaproteobacteria</taxon>
        <taxon>Pseudomonadales</taxon>
        <taxon>Pseudomonadaceae</taxon>
        <taxon>Pseudomonas</taxon>
    </lineage>
</organism>
<dbReference type="AlphaFoldDB" id="A0A6M8MSK1"/>
<dbReference type="InterPro" id="IPR036388">
    <property type="entry name" value="WH-like_DNA-bd_sf"/>
</dbReference>
<feature type="DNA-binding region" description="OmpR/PhoB-type" evidence="2">
    <location>
        <begin position="1"/>
        <end position="94"/>
    </location>
</feature>
<keyword evidence="1 2" id="KW-0238">DNA-binding</keyword>
<evidence type="ECO:0000313" key="4">
    <source>
        <dbReference type="EMBL" id="QKF53202.1"/>
    </source>
</evidence>
<dbReference type="InterPro" id="IPR027417">
    <property type="entry name" value="P-loop_NTPase"/>
</dbReference>
<keyword evidence="5" id="KW-1185">Reference proteome</keyword>
<proteinExistence type="predicted"/>
<dbReference type="Proteomes" id="UP000501989">
    <property type="component" value="Chromosome"/>
</dbReference>
<dbReference type="Pfam" id="PF13401">
    <property type="entry name" value="AAA_22"/>
    <property type="match status" value="1"/>
</dbReference>
<feature type="domain" description="OmpR/PhoB-type" evidence="3">
    <location>
        <begin position="1"/>
        <end position="94"/>
    </location>
</feature>
<dbReference type="PROSITE" id="PS51755">
    <property type="entry name" value="OMPR_PHOB"/>
    <property type="match status" value="1"/>
</dbReference>
<dbReference type="PRINTS" id="PR00364">
    <property type="entry name" value="DISEASERSIST"/>
</dbReference>
<dbReference type="InterPro" id="IPR049945">
    <property type="entry name" value="AAA_22"/>
</dbReference>
<gene>
    <name evidence="4" type="ORF">FX982_04195</name>
</gene>
<evidence type="ECO:0000313" key="5">
    <source>
        <dbReference type="Proteomes" id="UP000501989"/>
    </source>
</evidence>
<evidence type="ECO:0000259" key="3">
    <source>
        <dbReference type="PROSITE" id="PS51755"/>
    </source>
</evidence>
<dbReference type="SUPFAM" id="SSF46894">
    <property type="entry name" value="C-terminal effector domain of the bipartite response regulators"/>
    <property type="match status" value="1"/>
</dbReference>
<dbReference type="RefSeq" id="WP_172612368.1">
    <property type="nucleotide sequence ID" value="NZ_CP053746.1"/>
</dbReference>
<dbReference type="InterPro" id="IPR016032">
    <property type="entry name" value="Sig_transdc_resp-reg_C-effctor"/>
</dbReference>
<protein>
    <submittedName>
        <fullName evidence="4">HTH-type transcriptional regulator</fullName>
    </submittedName>
</protein>
<dbReference type="PANTHER" id="PTHR47691">
    <property type="entry name" value="REGULATOR-RELATED"/>
    <property type="match status" value="1"/>
</dbReference>
<dbReference type="GO" id="GO:0000160">
    <property type="term" value="P:phosphorelay signal transduction system"/>
    <property type="evidence" value="ECO:0007669"/>
    <property type="project" value="InterPro"/>
</dbReference>
<dbReference type="Gene3D" id="3.40.50.300">
    <property type="entry name" value="P-loop containing nucleotide triphosphate hydrolases"/>
    <property type="match status" value="1"/>
</dbReference>
<sequence>MISLGQTMISREHRDVFKDGVAMRIGTRAFDILDILLRHQGQLVSKELILQSVWPDTVVEENNLQVHISALRKALGNDRERIRTVPGRGYVLLGGESVDAHNPPHNHARTPSMLHGISCHHRLPARIALLGRQALLDEVSNALAEGCALVTLIGPGGVGKTALAAELGQTLLDAGTTPVYFVPLAQLQCAELLLEAFASAVGVDCSGGDPDLQGLIRCLQQQPGLIILDNCEHLVESVASLLEVILRGAPAVRAVATSREPLRIAGERSLQVPPLDVPELNASRETILRSASAQLFLRQWRALDSHLTADGKAELDDYSVELVGEICRRLDGMPLALEMAAARACALGLYQLVASLDGSLHMLSASLRTAPPRQQTLQASLAWSLRLLGREERTVLRRLAELDGRFTLERACDALQRTRLPRACIMDCIVRLATKSLLMVSAQGPFRFYRMLGTTRACLLIASAHDTASTETHAPRAQDYDAPSALATLQSIRAVPAGPDGYHARHQRALAIGR</sequence>
<dbReference type="PANTHER" id="PTHR47691:SF3">
    <property type="entry name" value="HTH-TYPE TRANSCRIPTIONAL REGULATOR RV0890C-RELATED"/>
    <property type="match status" value="1"/>
</dbReference>
<dbReference type="SUPFAM" id="SSF52540">
    <property type="entry name" value="P-loop containing nucleoside triphosphate hydrolases"/>
    <property type="match status" value="1"/>
</dbReference>
<dbReference type="Gene3D" id="1.10.10.10">
    <property type="entry name" value="Winged helix-like DNA-binding domain superfamily/Winged helix DNA-binding domain"/>
    <property type="match status" value="1"/>
</dbReference>
<evidence type="ECO:0000256" key="1">
    <source>
        <dbReference type="ARBA" id="ARBA00023125"/>
    </source>
</evidence>